<evidence type="ECO:0000313" key="2">
    <source>
        <dbReference type="Proteomes" id="UP000070174"/>
    </source>
</evidence>
<protein>
    <submittedName>
        <fullName evidence="1">Uncharacterized protein</fullName>
    </submittedName>
</protein>
<sequence>MKKKTLILISLLGLGIFFALYNFNRYPKKVVAEILYTVDDRIFAYVDKNIQDFGFSDIFRKVKDSGDYGIRLSLEDNKNDKLNIISYQCPNKKERYYHERREVDHEIKTHGEKIVNSDVYLYRDDISDLPLYIDRNTMVNLSRDSKVMSDLGYDISNKKLFLPPVSLSEKNTELKKYVKKEWAETIRRTKVKKLSGKSYEVKVRSKDLKDLFAKIEDFYYEENYFPYSYFADLLRKEFAKISSDLDKRDQIIFYIYTDEDLNLLKLKSDDNKYALAIKDYMELRLPDTRIYIEPEDNGNLRTLRGKINERSFRMSYYPDSKKLIYHDGKVLVNARFYNFVRSKKFKLIADIEGAKIKKLNLNFYTIPEKIEREKNYIEILKLKKEDWQKLMWGEKDEK</sequence>
<gene>
    <name evidence="1" type="ORF">HMPREF3229_01679</name>
</gene>
<comment type="caution">
    <text evidence="1">The sequence shown here is derived from an EMBL/GenBank/DDBJ whole genome shotgun (WGS) entry which is preliminary data.</text>
</comment>
<name>A0A133PJN1_9FIRM</name>
<proteinExistence type="predicted"/>
<organism evidence="1">
    <name type="scientific">Peptoniphilus harei</name>
    <dbReference type="NCBI Taxonomy" id="54005"/>
    <lineage>
        <taxon>Bacteria</taxon>
        <taxon>Bacillati</taxon>
        <taxon>Bacillota</taxon>
        <taxon>Tissierellia</taxon>
        <taxon>Tissierellales</taxon>
        <taxon>Peptoniphilaceae</taxon>
        <taxon>Peptoniphilus</taxon>
    </lineage>
</organism>
<reference evidence="1 2" key="1">
    <citation type="submission" date="2016-01" db="EMBL/GenBank/DDBJ databases">
        <authorList>
            <person name="Oliw E.H."/>
        </authorList>
    </citation>
    <scope>NUCLEOTIDE SEQUENCE [LARGE SCALE GENOMIC DNA]</scope>
    <source>
        <strain evidence="1 2">CMW7756A</strain>
    </source>
</reference>
<evidence type="ECO:0000313" key="1">
    <source>
        <dbReference type="EMBL" id="KXA28683.1"/>
    </source>
</evidence>
<dbReference type="RefSeq" id="WP_060800645.1">
    <property type="nucleotide sequence ID" value="NZ_JASORO010000001.1"/>
</dbReference>
<accession>A0A133PJN1</accession>
<dbReference type="EMBL" id="LRQE01000041">
    <property type="protein sequence ID" value="KXA28683.1"/>
    <property type="molecule type" value="Genomic_DNA"/>
</dbReference>
<dbReference type="AlphaFoldDB" id="A0A133PJN1"/>
<dbReference type="Proteomes" id="UP000070174">
    <property type="component" value="Unassembled WGS sequence"/>
</dbReference>
<dbReference type="PATRIC" id="fig|54005.3.peg.1641"/>